<dbReference type="AlphaFoldDB" id="A0A6N7S5K2"/>
<dbReference type="InterPro" id="IPR042094">
    <property type="entry name" value="T2SS_GspF_sf"/>
</dbReference>
<evidence type="ECO:0000313" key="13">
    <source>
        <dbReference type="Proteomes" id="UP000480929"/>
    </source>
</evidence>
<feature type="domain" description="Type II secretion system protein GspF" evidence="9">
    <location>
        <begin position="13"/>
        <end position="134"/>
    </location>
</feature>
<dbReference type="InterPro" id="IPR018076">
    <property type="entry name" value="T2SS_GspF_dom"/>
</dbReference>
<dbReference type="PROSITE" id="PS51257">
    <property type="entry name" value="PROKAR_LIPOPROTEIN"/>
    <property type="match status" value="1"/>
</dbReference>
<keyword evidence="6 8" id="KW-1133">Transmembrane helix</keyword>
<evidence type="ECO:0000256" key="5">
    <source>
        <dbReference type="ARBA" id="ARBA00022692"/>
    </source>
</evidence>
<dbReference type="Pfam" id="PF00482">
    <property type="entry name" value="T2SSF"/>
    <property type="match status" value="2"/>
</dbReference>
<feature type="transmembrane region" description="Helical" evidence="8">
    <location>
        <begin position="110"/>
        <end position="133"/>
    </location>
</feature>
<dbReference type="PRINTS" id="PR00812">
    <property type="entry name" value="BCTERIALGSPF"/>
</dbReference>
<dbReference type="GO" id="GO:0005886">
    <property type="term" value="C:plasma membrane"/>
    <property type="evidence" value="ECO:0007669"/>
    <property type="project" value="UniProtKB-SubCell"/>
</dbReference>
<sequence>MKKISGNECALLCQQLAMMISSGLSCEEGLAVIANDQPDTEMHDALLKMKNEVELGETLAESLAKTEAFDSYMIRMVQIGEQTGYLDQVLEALSQYYQRMEKIRINLKNALTYPLILLIMVLVVVGVILFKVLPVFDEVLRNLGVSLPISAQMLMQAGTALILAAAAVAVLALLGAAWIGWRHIRNPQQSLTALLAGVPLIRGVCRELALAQAAFALSLFTRSGVEISEALQGVESLIEHPAVKKQIQQCTQKVAAGENLDRALLDCGLFKEAYARMIGIGLRAGRGDEMIAQVAQRYDEDTETAVNQFLNTIEPLMIVLLSVIVGAILLSVMLPLMNIMSSIG</sequence>
<evidence type="ECO:0000313" key="11">
    <source>
        <dbReference type="EMBL" id="MSC32803.1"/>
    </source>
</evidence>
<evidence type="ECO:0000256" key="8">
    <source>
        <dbReference type="SAM" id="Phobius"/>
    </source>
</evidence>
<evidence type="ECO:0000256" key="3">
    <source>
        <dbReference type="ARBA" id="ARBA00022475"/>
    </source>
</evidence>
<feature type="transmembrane region" description="Helical" evidence="8">
    <location>
        <begin position="316"/>
        <end position="337"/>
    </location>
</feature>
<dbReference type="Gene3D" id="1.20.81.30">
    <property type="entry name" value="Type II secretion system (T2SS), domain F"/>
    <property type="match status" value="2"/>
</dbReference>
<organism evidence="10 12">
    <name type="scientific">Holdemania massiliensis</name>
    <dbReference type="NCBI Taxonomy" id="1468449"/>
    <lineage>
        <taxon>Bacteria</taxon>
        <taxon>Bacillati</taxon>
        <taxon>Bacillota</taxon>
        <taxon>Erysipelotrichia</taxon>
        <taxon>Erysipelotrichales</taxon>
        <taxon>Erysipelotrichaceae</taxon>
        <taxon>Holdemania</taxon>
    </lineage>
</organism>
<keyword evidence="3" id="KW-1003">Cell membrane</keyword>
<feature type="domain" description="Type II secretion system protein GspF" evidence="9">
    <location>
        <begin position="217"/>
        <end position="335"/>
    </location>
</feature>
<evidence type="ECO:0000256" key="2">
    <source>
        <dbReference type="ARBA" id="ARBA00005745"/>
    </source>
</evidence>
<evidence type="ECO:0000313" key="12">
    <source>
        <dbReference type="Proteomes" id="UP000433575"/>
    </source>
</evidence>
<dbReference type="EMBL" id="WKPJ01000007">
    <property type="protein sequence ID" value="MSA89049.1"/>
    <property type="molecule type" value="Genomic_DNA"/>
</dbReference>
<evidence type="ECO:0000313" key="10">
    <source>
        <dbReference type="EMBL" id="MSA89049.1"/>
    </source>
</evidence>
<accession>A0A6N7S5K2</accession>
<protein>
    <recommendedName>
        <fullName evidence="9">Type II secretion system protein GspF domain-containing protein</fullName>
    </recommendedName>
</protein>
<keyword evidence="7 8" id="KW-0472">Membrane</keyword>
<dbReference type="OrthoDB" id="1733538at2"/>
<dbReference type="Proteomes" id="UP000433575">
    <property type="component" value="Unassembled WGS sequence"/>
</dbReference>
<name>A0A6N7S5K2_9FIRM</name>
<gene>
    <name evidence="11" type="ORF">GKD88_06690</name>
    <name evidence="10" type="ORF">GKE08_06895</name>
</gene>
<dbReference type="InterPro" id="IPR003004">
    <property type="entry name" value="GspF/PilC"/>
</dbReference>
<keyword evidence="4" id="KW-0997">Cell inner membrane</keyword>
<keyword evidence="5 8" id="KW-0812">Transmembrane</keyword>
<keyword evidence="13" id="KW-1185">Reference proteome</keyword>
<evidence type="ECO:0000256" key="1">
    <source>
        <dbReference type="ARBA" id="ARBA00004429"/>
    </source>
</evidence>
<comment type="similarity">
    <text evidence="2">Belongs to the GSP F family.</text>
</comment>
<dbReference type="PANTHER" id="PTHR30012">
    <property type="entry name" value="GENERAL SECRETION PATHWAY PROTEIN"/>
    <property type="match status" value="1"/>
</dbReference>
<reference evidence="12 13" key="1">
    <citation type="journal article" date="2019" name="Nat. Med.">
        <title>A library of human gut bacterial isolates paired with longitudinal multiomics data enables mechanistic microbiome research.</title>
        <authorList>
            <person name="Poyet M."/>
            <person name="Groussin M."/>
            <person name="Gibbons S.M."/>
            <person name="Avila-Pacheco J."/>
            <person name="Jiang X."/>
            <person name="Kearney S.M."/>
            <person name="Perrotta A.R."/>
            <person name="Berdy B."/>
            <person name="Zhao S."/>
            <person name="Lieberman T.D."/>
            <person name="Swanson P.K."/>
            <person name="Smith M."/>
            <person name="Roesemann S."/>
            <person name="Alexander J.E."/>
            <person name="Rich S.A."/>
            <person name="Livny J."/>
            <person name="Vlamakis H."/>
            <person name="Clish C."/>
            <person name="Bullock K."/>
            <person name="Deik A."/>
            <person name="Scott J."/>
            <person name="Pierce K.A."/>
            <person name="Xavier R.J."/>
            <person name="Alm E.J."/>
        </authorList>
    </citation>
    <scope>NUCLEOTIDE SEQUENCE [LARGE SCALE GENOMIC DNA]</scope>
    <source>
        <strain evidence="10 12">BIOML-A4</strain>
        <strain evidence="11 13">BIOML-A5</strain>
    </source>
</reference>
<evidence type="ECO:0000256" key="7">
    <source>
        <dbReference type="ARBA" id="ARBA00023136"/>
    </source>
</evidence>
<evidence type="ECO:0000256" key="6">
    <source>
        <dbReference type="ARBA" id="ARBA00022989"/>
    </source>
</evidence>
<dbReference type="RefSeq" id="WP_154238430.1">
    <property type="nucleotide sequence ID" value="NZ_CALJPI010000072.1"/>
</dbReference>
<proteinExistence type="inferred from homology"/>
<evidence type="ECO:0000259" key="9">
    <source>
        <dbReference type="Pfam" id="PF00482"/>
    </source>
</evidence>
<comment type="subcellular location">
    <subcellularLocation>
        <location evidence="1">Cell inner membrane</location>
        <topology evidence="1">Multi-pass membrane protein</topology>
    </subcellularLocation>
</comment>
<dbReference type="PANTHER" id="PTHR30012:SF0">
    <property type="entry name" value="TYPE II SECRETION SYSTEM PROTEIN F-RELATED"/>
    <property type="match status" value="1"/>
</dbReference>
<feature type="transmembrane region" description="Helical" evidence="8">
    <location>
        <begin position="153"/>
        <end position="181"/>
    </location>
</feature>
<comment type="caution">
    <text evidence="10">The sequence shown here is derived from an EMBL/GenBank/DDBJ whole genome shotgun (WGS) entry which is preliminary data.</text>
</comment>
<dbReference type="Proteomes" id="UP000480929">
    <property type="component" value="Unassembled WGS sequence"/>
</dbReference>
<dbReference type="EMBL" id="WKPI01000008">
    <property type="protein sequence ID" value="MSC32803.1"/>
    <property type="molecule type" value="Genomic_DNA"/>
</dbReference>
<evidence type="ECO:0000256" key="4">
    <source>
        <dbReference type="ARBA" id="ARBA00022519"/>
    </source>
</evidence>
<dbReference type="FunFam" id="1.20.81.30:FF:000001">
    <property type="entry name" value="Type II secretion system protein F"/>
    <property type="match status" value="1"/>
</dbReference>